<protein>
    <submittedName>
        <fullName evidence="3">Unannotated protein</fullName>
    </submittedName>
</protein>
<organism evidence="3">
    <name type="scientific">freshwater metagenome</name>
    <dbReference type="NCBI Taxonomy" id="449393"/>
    <lineage>
        <taxon>unclassified sequences</taxon>
        <taxon>metagenomes</taxon>
        <taxon>ecological metagenomes</taxon>
    </lineage>
</organism>
<keyword evidence="2" id="KW-0812">Transmembrane</keyword>
<evidence type="ECO:0000256" key="2">
    <source>
        <dbReference type="SAM" id="Phobius"/>
    </source>
</evidence>
<proteinExistence type="predicted"/>
<evidence type="ECO:0000256" key="1">
    <source>
        <dbReference type="SAM" id="MobiDB-lite"/>
    </source>
</evidence>
<dbReference type="AlphaFoldDB" id="A0A6J7APT5"/>
<feature type="region of interest" description="Disordered" evidence="1">
    <location>
        <begin position="384"/>
        <end position="403"/>
    </location>
</feature>
<dbReference type="InterPro" id="IPR045931">
    <property type="entry name" value="DUF6350"/>
</dbReference>
<feature type="transmembrane region" description="Helical" evidence="2">
    <location>
        <begin position="12"/>
        <end position="41"/>
    </location>
</feature>
<evidence type="ECO:0000313" key="3">
    <source>
        <dbReference type="EMBL" id="CAB4834823.1"/>
    </source>
</evidence>
<feature type="transmembrane region" description="Helical" evidence="2">
    <location>
        <begin position="226"/>
        <end position="244"/>
    </location>
</feature>
<gene>
    <name evidence="3" type="ORF">UFOPK3204_01595</name>
</gene>
<feature type="compositionally biased region" description="Acidic residues" evidence="1">
    <location>
        <begin position="391"/>
        <end position="403"/>
    </location>
</feature>
<dbReference type="EMBL" id="CAFABK010000105">
    <property type="protein sequence ID" value="CAB4834823.1"/>
    <property type="molecule type" value="Genomic_DNA"/>
</dbReference>
<keyword evidence="2" id="KW-0472">Membrane</keyword>
<reference evidence="3" key="1">
    <citation type="submission" date="2020-05" db="EMBL/GenBank/DDBJ databases">
        <authorList>
            <person name="Chiriac C."/>
            <person name="Salcher M."/>
            <person name="Ghai R."/>
            <person name="Kavagutti S V."/>
        </authorList>
    </citation>
    <scope>NUCLEOTIDE SEQUENCE</scope>
</reference>
<feature type="transmembrane region" description="Helical" evidence="2">
    <location>
        <begin position="356"/>
        <end position="379"/>
    </location>
</feature>
<feature type="transmembrane region" description="Helical" evidence="2">
    <location>
        <begin position="143"/>
        <end position="161"/>
    </location>
</feature>
<sequence length="403" mass="41446">MSAPVDTPSPRAWWVVAPLAAIWAAALGCAIFALPVLAAWVASVQSTAGWVQVLRTSGLIWVVGHDVPVQVESAMYSLLPWGLLVIPVYLLIHAGRWAGRAARVDNIRDWVLVAGGGAVVYTLIVTVVSFLARVPGARTSTKYALLAALAISVLSLSWGVLRGSSMRSVIIDAIPRDIRVVIRGAVIGIATLIAIGAGLVALSLILHFGEVIRIQQFLDPGPLGGIALLLLGVGYIPVAAMWAVSYCLGAGVTIGGGVSLSPFIAVSAPVELPPFPLLAALPQDVGLVAWALPAIGVVAGALIAISVARGIFPLGRRVALAAGASVLSAIGVYLLLFMSSGSLGTMNLVQLGPRPALGGVISLALMLIGAIPTALLVGIRSRKTKSAPEPAESEVDELPDTAE</sequence>
<feature type="transmembrane region" description="Helical" evidence="2">
    <location>
        <begin position="78"/>
        <end position="98"/>
    </location>
</feature>
<feature type="transmembrane region" description="Helical" evidence="2">
    <location>
        <begin position="110"/>
        <end position="131"/>
    </location>
</feature>
<accession>A0A6J7APT5</accession>
<dbReference type="Pfam" id="PF19877">
    <property type="entry name" value="DUF6350"/>
    <property type="match status" value="1"/>
</dbReference>
<feature type="transmembrane region" description="Helical" evidence="2">
    <location>
        <begin position="290"/>
        <end position="311"/>
    </location>
</feature>
<feature type="transmembrane region" description="Helical" evidence="2">
    <location>
        <begin position="181"/>
        <end position="206"/>
    </location>
</feature>
<feature type="transmembrane region" description="Helical" evidence="2">
    <location>
        <begin position="251"/>
        <end position="270"/>
    </location>
</feature>
<keyword evidence="2" id="KW-1133">Transmembrane helix</keyword>
<feature type="transmembrane region" description="Helical" evidence="2">
    <location>
        <begin position="318"/>
        <end position="336"/>
    </location>
</feature>
<name>A0A6J7APT5_9ZZZZ</name>